<comment type="caution">
    <text evidence="1">The sequence shown here is derived from an EMBL/GenBank/DDBJ whole genome shotgun (WGS) entry which is preliminary data.</text>
</comment>
<proteinExistence type="predicted"/>
<reference evidence="2" key="1">
    <citation type="submission" date="2017-09" db="EMBL/GenBank/DDBJ databases">
        <title>Depth-based differentiation of microbial function through sediment-hosted aquifers and enrichment of novel symbionts in the deep terrestrial subsurface.</title>
        <authorList>
            <person name="Probst A.J."/>
            <person name="Ladd B."/>
            <person name="Jarett J.K."/>
            <person name="Geller-Mcgrath D.E."/>
            <person name="Sieber C.M.K."/>
            <person name="Emerson J.B."/>
            <person name="Anantharaman K."/>
            <person name="Thomas B.C."/>
            <person name="Malmstrom R."/>
            <person name="Stieglmeier M."/>
            <person name="Klingl A."/>
            <person name="Woyke T."/>
            <person name="Ryan C.M."/>
            <person name="Banfield J.F."/>
        </authorList>
    </citation>
    <scope>NUCLEOTIDE SEQUENCE [LARGE SCALE GENOMIC DNA]</scope>
</reference>
<accession>A0A2H0VGB6</accession>
<dbReference type="InterPro" id="IPR043519">
    <property type="entry name" value="NT_sf"/>
</dbReference>
<evidence type="ECO:0000313" key="1">
    <source>
        <dbReference type="EMBL" id="PIR98154.1"/>
    </source>
</evidence>
<organism evidence="1 2">
    <name type="scientific">Candidatus Colwellbacteria bacterium CG10_big_fil_rev_8_21_14_0_10_42_22</name>
    <dbReference type="NCBI Taxonomy" id="1974540"/>
    <lineage>
        <taxon>Bacteria</taxon>
        <taxon>Candidatus Colwelliibacteriota</taxon>
    </lineage>
</organism>
<dbReference type="SUPFAM" id="SSF81301">
    <property type="entry name" value="Nucleotidyltransferase"/>
    <property type="match status" value="1"/>
</dbReference>
<name>A0A2H0VGB6_9BACT</name>
<dbReference type="Proteomes" id="UP000231466">
    <property type="component" value="Unassembled WGS sequence"/>
</dbReference>
<sequence>MKSSLEEEKWKKFLKAVGLFRFVPFTDFVMASGSLATGTLRESSDFDVLIGVRQGRIFTNRFFAVLIFGITGNFKHNMHERGVAKDMICLNHFVTPKAYKFSPPYTDYDQEIYQNLILVFGDEEKAKEFIKANDWLNPKKIYERSDKYLGNRRTFLRRFIEFLLDGSFGNLLEELKFIQIKTIHRGSLLKISEGARFKCDENELEFHIGSARTIKKWKERKMG</sequence>
<evidence type="ECO:0008006" key="3">
    <source>
        <dbReference type="Google" id="ProtNLM"/>
    </source>
</evidence>
<protein>
    <recommendedName>
        <fullName evidence="3">Polymerase nucleotidyl transferase domain-containing protein</fullName>
    </recommendedName>
</protein>
<dbReference type="EMBL" id="PFAH01000002">
    <property type="protein sequence ID" value="PIR98154.1"/>
    <property type="molecule type" value="Genomic_DNA"/>
</dbReference>
<gene>
    <name evidence="1" type="ORF">COT89_00355</name>
</gene>
<dbReference type="AlphaFoldDB" id="A0A2H0VGB6"/>
<evidence type="ECO:0000313" key="2">
    <source>
        <dbReference type="Proteomes" id="UP000231466"/>
    </source>
</evidence>